<feature type="region of interest" description="Disordered" evidence="1">
    <location>
        <begin position="1"/>
        <end position="34"/>
    </location>
</feature>
<sequence length="103" mass="10936">MWHAPLSLASLPQSDPDQSPPHRNPLPYNRAPKRAAIDPEDTMFRLTLILHLFIGSTLAGSGVIAALTMGYGTLTPILIAAAIGFVIAFPVSAMIAKTLLSKS</sequence>
<evidence type="ECO:0000313" key="4">
    <source>
        <dbReference type="Proteomes" id="UP000244880"/>
    </source>
</evidence>
<dbReference type="AlphaFoldDB" id="A0A2R8BA94"/>
<evidence type="ECO:0008006" key="5">
    <source>
        <dbReference type="Google" id="ProtNLM"/>
    </source>
</evidence>
<feature type="transmembrane region" description="Helical" evidence="2">
    <location>
        <begin position="48"/>
        <end position="71"/>
    </location>
</feature>
<reference evidence="3 4" key="1">
    <citation type="submission" date="2018-03" db="EMBL/GenBank/DDBJ databases">
        <authorList>
            <person name="Keele B.F."/>
        </authorList>
    </citation>
    <scope>NUCLEOTIDE SEQUENCE [LARGE SCALE GENOMIC DNA]</scope>
    <source>
        <strain evidence="3 4">CECT 8599</strain>
    </source>
</reference>
<keyword evidence="4" id="KW-1185">Reference proteome</keyword>
<keyword evidence="2" id="KW-0472">Membrane</keyword>
<evidence type="ECO:0000313" key="3">
    <source>
        <dbReference type="EMBL" id="SPH19806.1"/>
    </source>
</evidence>
<feature type="transmembrane region" description="Helical" evidence="2">
    <location>
        <begin position="77"/>
        <end position="100"/>
    </location>
</feature>
<dbReference type="Proteomes" id="UP000244880">
    <property type="component" value="Unassembled WGS sequence"/>
</dbReference>
<evidence type="ECO:0000256" key="2">
    <source>
        <dbReference type="SAM" id="Phobius"/>
    </source>
</evidence>
<proteinExistence type="predicted"/>
<accession>A0A2R8BA94</accession>
<dbReference type="EMBL" id="OMOR01000001">
    <property type="protein sequence ID" value="SPH19806.1"/>
    <property type="molecule type" value="Genomic_DNA"/>
</dbReference>
<name>A0A2R8BA94_9RHOB</name>
<gene>
    <name evidence="3" type="ORF">ASD8599_00547</name>
</gene>
<protein>
    <recommendedName>
        <fullName evidence="5">CTP synthetase</fullName>
    </recommendedName>
</protein>
<keyword evidence="2" id="KW-0812">Transmembrane</keyword>
<organism evidence="3 4">
    <name type="scientific">Ascidiaceihabitans donghaensis</name>
    <dbReference type="NCBI Taxonomy" id="1510460"/>
    <lineage>
        <taxon>Bacteria</taxon>
        <taxon>Pseudomonadati</taxon>
        <taxon>Pseudomonadota</taxon>
        <taxon>Alphaproteobacteria</taxon>
        <taxon>Rhodobacterales</taxon>
        <taxon>Paracoccaceae</taxon>
        <taxon>Ascidiaceihabitans</taxon>
    </lineage>
</organism>
<evidence type="ECO:0000256" key="1">
    <source>
        <dbReference type="SAM" id="MobiDB-lite"/>
    </source>
</evidence>
<keyword evidence="2" id="KW-1133">Transmembrane helix</keyword>